<evidence type="ECO:0000256" key="4">
    <source>
        <dbReference type="ARBA" id="ARBA00022475"/>
    </source>
</evidence>
<proteinExistence type="inferred from homology"/>
<name>A0A7V0T4R5_UNCW3</name>
<dbReference type="SUPFAM" id="SSF81345">
    <property type="entry name" value="ABC transporter involved in vitamin B12 uptake, BtuC"/>
    <property type="match status" value="1"/>
</dbReference>
<dbReference type="Gene3D" id="1.10.3470.10">
    <property type="entry name" value="ABC transporter involved in vitamin B12 uptake, BtuC"/>
    <property type="match status" value="2"/>
</dbReference>
<reference evidence="9" key="1">
    <citation type="journal article" date="2020" name="mSystems">
        <title>Genome- and Community-Level Interaction Insights into Carbon Utilization and Element Cycling Functions of Hydrothermarchaeota in Hydrothermal Sediment.</title>
        <authorList>
            <person name="Zhou Z."/>
            <person name="Liu Y."/>
            <person name="Xu W."/>
            <person name="Pan J."/>
            <person name="Luo Z.H."/>
            <person name="Li M."/>
        </authorList>
    </citation>
    <scope>NUCLEOTIDE SEQUENCE [LARGE SCALE GENOMIC DNA]</scope>
    <source>
        <strain evidence="9">SpSt-1182</strain>
    </source>
</reference>
<protein>
    <submittedName>
        <fullName evidence="9">Iron ABC transporter permease</fullName>
    </submittedName>
</protein>
<accession>A0A7V0T4R5</accession>
<feature type="transmembrane region" description="Helical" evidence="8">
    <location>
        <begin position="160"/>
        <end position="193"/>
    </location>
</feature>
<keyword evidence="7 8" id="KW-0472">Membrane</keyword>
<dbReference type="GO" id="GO:0022857">
    <property type="term" value="F:transmembrane transporter activity"/>
    <property type="evidence" value="ECO:0007669"/>
    <property type="project" value="InterPro"/>
</dbReference>
<dbReference type="InterPro" id="IPR037294">
    <property type="entry name" value="ABC_BtuC-like"/>
</dbReference>
<comment type="caution">
    <text evidence="9">The sequence shown here is derived from an EMBL/GenBank/DDBJ whole genome shotgun (WGS) entry which is preliminary data.</text>
</comment>
<feature type="transmembrane region" description="Helical" evidence="8">
    <location>
        <begin position="219"/>
        <end position="250"/>
    </location>
</feature>
<keyword evidence="6 8" id="KW-1133">Transmembrane helix</keyword>
<organism evidence="9">
    <name type="scientific">candidate division WOR-3 bacterium</name>
    <dbReference type="NCBI Taxonomy" id="2052148"/>
    <lineage>
        <taxon>Bacteria</taxon>
        <taxon>Bacteria division WOR-3</taxon>
    </lineage>
</organism>
<keyword evidence="4" id="KW-1003">Cell membrane</keyword>
<dbReference type="Proteomes" id="UP000885672">
    <property type="component" value="Unassembled WGS sequence"/>
</dbReference>
<evidence type="ECO:0000256" key="3">
    <source>
        <dbReference type="ARBA" id="ARBA00022448"/>
    </source>
</evidence>
<dbReference type="GO" id="GO:0005886">
    <property type="term" value="C:plasma membrane"/>
    <property type="evidence" value="ECO:0007669"/>
    <property type="project" value="UniProtKB-SubCell"/>
</dbReference>
<evidence type="ECO:0000256" key="2">
    <source>
        <dbReference type="ARBA" id="ARBA00007935"/>
    </source>
</evidence>
<dbReference type="InterPro" id="IPR000522">
    <property type="entry name" value="ABC_transptr_permease_BtuC"/>
</dbReference>
<dbReference type="AlphaFoldDB" id="A0A7V0T4R5"/>
<keyword evidence="3" id="KW-0813">Transport</keyword>
<evidence type="ECO:0000256" key="5">
    <source>
        <dbReference type="ARBA" id="ARBA00022692"/>
    </source>
</evidence>
<dbReference type="PANTHER" id="PTHR30472:SF25">
    <property type="entry name" value="ABC TRANSPORTER PERMEASE PROTEIN MJ0876-RELATED"/>
    <property type="match status" value="1"/>
</dbReference>
<feature type="transmembrane region" description="Helical" evidence="8">
    <location>
        <begin position="56"/>
        <end position="76"/>
    </location>
</feature>
<comment type="subcellular location">
    <subcellularLocation>
        <location evidence="1">Cell membrane</location>
        <topology evidence="1">Multi-pass membrane protein</topology>
    </subcellularLocation>
</comment>
<dbReference type="EMBL" id="DSBX01000039">
    <property type="protein sequence ID" value="HDQ98878.1"/>
    <property type="molecule type" value="Genomic_DNA"/>
</dbReference>
<sequence length="274" mass="27522">MNRPQEGASARPRALPRVLALGILGGFLLLSIGLALAVGPGGPAWRLPGPILTLRLLRLALGVFAGGALALTGAALQGMLRNPLADPFTLGVSSGAAFGVTLASFLGLASGVLSPLFGIAGAGLTALVLAGVIISFLLSSGVMLLVVLGRRTLGEAVYVLMGHLGFTFTGGSLWIFVPGAVLALAGCAALVAFGRDLDILSTGEETASGLGVDVNRVTALVFASTALIVGVVVAFTGAVSFVGLVVPHLARFLVGPRHRRVMPVAFAIGAGMLL</sequence>
<feature type="transmembrane region" description="Helical" evidence="8">
    <location>
        <begin position="88"/>
        <end position="113"/>
    </location>
</feature>
<comment type="similarity">
    <text evidence="2">Belongs to the binding-protein-dependent transport system permease family. FecCD subfamily.</text>
</comment>
<dbReference type="CDD" id="cd06550">
    <property type="entry name" value="TM_ABC_iron-siderophores_like"/>
    <property type="match status" value="1"/>
</dbReference>
<feature type="non-terminal residue" evidence="9">
    <location>
        <position position="274"/>
    </location>
</feature>
<evidence type="ECO:0000256" key="1">
    <source>
        <dbReference type="ARBA" id="ARBA00004651"/>
    </source>
</evidence>
<evidence type="ECO:0000313" key="9">
    <source>
        <dbReference type="EMBL" id="HDQ98878.1"/>
    </source>
</evidence>
<feature type="transmembrane region" description="Helical" evidence="8">
    <location>
        <begin position="119"/>
        <end position="148"/>
    </location>
</feature>
<evidence type="ECO:0000256" key="7">
    <source>
        <dbReference type="ARBA" id="ARBA00023136"/>
    </source>
</evidence>
<dbReference type="Pfam" id="PF01032">
    <property type="entry name" value="FecCD"/>
    <property type="match status" value="1"/>
</dbReference>
<keyword evidence="5 8" id="KW-0812">Transmembrane</keyword>
<gene>
    <name evidence="9" type="ORF">ENN51_01125</name>
</gene>
<evidence type="ECO:0000256" key="8">
    <source>
        <dbReference type="SAM" id="Phobius"/>
    </source>
</evidence>
<dbReference type="PANTHER" id="PTHR30472">
    <property type="entry name" value="FERRIC ENTEROBACTIN TRANSPORT SYSTEM PERMEASE PROTEIN"/>
    <property type="match status" value="1"/>
</dbReference>
<evidence type="ECO:0000256" key="6">
    <source>
        <dbReference type="ARBA" id="ARBA00022989"/>
    </source>
</evidence>